<evidence type="ECO:0000313" key="2">
    <source>
        <dbReference type="Proteomes" id="UP000557717"/>
    </source>
</evidence>
<name>A0A840V8B6_9BACT</name>
<protein>
    <recommendedName>
        <fullName evidence="3">DUF3604 domain-containing protein</fullName>
    </recommendedName>
</protein>
<dbReference type="Proteomes" id="UP000557717">
    <property type="component" value="Unassembled WGS sequence"/>
</dbReference>
<organism evidence="1 2">
    <name type="scientific">Haloferula luteola</name>
    <dbReference type="NCBI Taxonomy" id="595692"/>
    <lineage>
        <taxon>Bacteria</taxon>
        <taxon>Pseudomonadati</taxon>
        <taxon>Verrucomicrobiota</taxon>
        <taxon>Verrucomicrobiia</taxon>
        <taxon>Verrucomicrobiales</taxon>
        <taxon>Verrucomicrobiaceae</taxon>
        <taxon>Haloferula</taxon>
    </lineage>
</organism>
<dbReference type="Gene3D" id="3.20.20.140">
    <property type="entry name" value="Metal-dependent hydrolases"/>
    <property type="match status" value="1"/>
</dbReference>
<sequence length="308" mass="34057">MIGTWALWGALSQVQAQDQEEPASHGGSYEAGLQGAEKVLKGRPYAPYANRAFATNVYFGDTHVHTALSPDAGGAGTTLGPREAYRFARGEQVVSNTGQPNKLRVPYDFFMITDHSDAMGVIQDIVKGTPAILADPDGRKYHEDFNAGGDVASKAMWRLIEQFGQGKLPDALNCQPGNPAFDAVWQDIISAAEEYNEPGKFTAFIAFEWTSLEKGNNLHRNVIFRDGGERARQVSAYTTTPPQGSNNPRDLWKWMQAYEDKTGGDVLAIPHNGNLSNGMMFAMQDDFNDGAPLDRDYAEQRQKWERLY</sequence>
<dbReference type="EMBL" id="JACHFD010000004">
    <property type="protein sequence ID" value="MBB5350978.1"/>
    <property type="molecule type" value="Genomic_DNA"/>
</dbReference>
<dbReference type="InterPro" id="IPR022028">
    <property type="entry name" value="DUF3604"/>
</dbReference>
<evidence type="ECO:0008006" key="3">
    <source>
        <dbReference type="Google" id="ProtNLM"/>
    </source>
</evidence>
<reference evidence="1 2" key="1">
    <citation type="submission" date="2020-08" db="EMBL/GenBank/DDBJ databases">
        <title>Genomic Encyclopedia of Type Strains, Phase IV (KMG-IV): sequencing the most valuable type-strain genomes for metagenomic binning, comparative biology and taxonomic classification.</title>
        <authorList>
            <person name="Goeker M."/>
        </authorList>
    </citation>
    <scope>NUCLEOTIDE SEQUENCE [LARGE SCALE GENOMIC DNA]</scope>
    <source>
        <strain evidence="1 2">YC6886</strain>
    </source>
</reference>
<proteinExistence type="predicted"/>
<keyword evidence="2" id="KW-1185">Reference proteome</keyword>
<accession>A0A840V8B6</accession>
<evidence type="ECO:0000313" key="1">
    <source>
        <dbReference type="EMBL" id="MBB5350978.1"/>
    </source>
</evidence>
<comment type="caution">
    <text evidence="1">The sequence shown here is derived from an EMBL/GenBank/DDBJ whole genome shotgun (WGS) entry which is preliminary data.</text>
</comment>
<dbReference type="AlphaFoldDB" id="A0A840V8B6"/>
<gene>
    <name evidence="1" type="ORF">HNR46_001212</name>
</gene>
<dbReference type="Pfam" id="PF12228">
    <property type="entry name" value="DUF3604"/>
    <property type="match status" value="1"/>
</dbReference>